<dbReference type="Proteomes" id="UP000011083">
    <property type="component" value="Unassembled WGS sequence"/>
</dbReference>
<dbReference type="InterPro" id="IPR011545">
    <property type="entry name" value="DEAD/DEAH_box_helicase_dom"/>
</dbReference>
<keyword evidence="2" id="KW-0067">ATP-binding</keyword>
<dbReference type="OrthoDB" id="18781at2759"/>
<dbReference type="RefSeq" id="XP_004344796.1">
    <property type="nucleotide sequence ID" value="XM_004344746.1"/>
</dbReference>
<gene>
    <name evidence="2" type="ORF">ACA1_282170</name>
</gene>
<dbReference type="GO" id="GO:0005524">
    <property type="term" value="F:ATP binding"/>
    <property type="evidence" value="ECO:0007669"/>
    <property type="project" value="InterPro"/>
</dbReference>
<dbReference type="KEGG" id="acan:ACA1_282170"/>
<dbReference type="SUPFAM" id="SSF52540">
    <property type="entry name" value="P-loop containing nucleoside triphosphate hydrolases"/>
    <property type="match status" value="1"/>
</dbReference>
<accession>L8H8K9</accession>
<organism evidence="2 3">
    <name type="scientific">Acanthamoeba castellanii (strain ATCC 30010 / Neff)</name>
    <dbReference type="NCBI Taxonomy" id="1257118"/>
    <lineage>
        <taxon>Eukaryota</taxon>
        <taxon>Amoebozoa</taxon>
        <taxon>Discosea</taxon>
        <taxon>Longamoebia</taxon>
        <taxon>Centramoebida</taxon>
        <taxon>Acanthamoebidae</taxon>
        <taxon>Acanthamoeba</taxon>
    </lineage>
</organism>
<keyword evidence="2" id="KW-0347">Helicase</keyword>
<dbReference type="EMBL" id="KB007908">
    <property type="protein sequence ID" value="ELR21053.1"/>
    <property type="molecule type" value="Genomic_DNA"/>
</dbReference>
<dbReference type="GO" id="GO:0036297">
    <property type="term" value="P:interstrand cross-link repair"/>
    <property type="evidence" value="ECO:0007669"/>
    <property type="project" value="TreeGrafter"/>
</dbReference>
<dbReference type="GO" id="GO:0005634">
    <property type="term" value="C:nucleus"/>
    <property type="evidence" value="ECO:0007669"/>
    <property type="project" value="TreeGrafter"/>
</dbReference>
<proteinExistence type="predicted"/>
<dbReference type="PANTHER" id="PTHR47957:SF3">
    <property type="entry name" value="ATP-DEPENDENT HELICASE HRQ1"/>
    <property type="match status" value="1"/>
</dbReference>
<dbReference type="PANTHER" id="PTHR47957">
    <property type="entry name" value="ATP-DEPENDENT HELICASE HRQ1"/>
    <property type="match status" value="1"/>
</dbReference>
<name>L8H8K9_ACACF</name>
<sequence>GVIPVFVLFYFPRVSRREQRLQQHPTESTSAELTAALKEPFRAHALELRPHLVHHSVLPAKEAQSTKLQEVDDLPVSLRSALAELGFASVYSHQLETRNQIRAGKDVIITTPTSRHAPRSGKSLCFNLGIFEHLLGNRNSATALYLFPLNALAKDQEEKLNQLNDRLPQPERLKIVCLTGSVEVSDRMRLFMDEPPHIVISNPDTLHYQVSVHFMS</sequence>
<evidence type="ECO:0000313" key="2">
    <source>
        <dbReference type="EMBL" id="ELR21053.1"/>
    </source>
</evidence>
<evidence type="ECO:0000313" key="3">
    <source>
        <dbReference type="Proteomes" id="UP000011083"/>
    </source>
</evidence>
<dbReference type="Pfam" id="PF00270">
    <property type="entry name" value="DEAD"/>
    <property type="match status" value="1"/>
</dbReference>
<dbReference type="GO" id="GO:0043138">
    <property type="term" value="F:3'-5' DNA helicase activity"/>
    <property type="evidence" value="ECO:0007669"/>
    <property type="project" value="TreeGrafter"/>
</dbReference>
<evidence type="ECO:0000259" key="1">
    <source>
        <dbReference type="Pfam" id="PF00270"/>
    </source>
</evidence>
<dbReference type="AlphaFoldDB" id="L8H8K9"/>
<dbReference type="GeneID" id="14921928"/>
<keyword evidence="2" id="KW-0378">Hydrolase</keyword>
<feature type="domain" description="DEAD/DEAH-box helicase" evidence="1">
    <location>
        <begin position="92"/>
        <end position="208"/>
    </location>
</feature>
<keyword evidence="2" id="KW-0547">Nucleotide-binding</keyword>
<protein>
    <submittedName>
        <fullName evidence="2">DEAD/DEAH box helicase domain containing protein</fullName>
    </submittedName>
</protein>
<feature type="non-terminal residue" evidence="2">
    <location>
        <position position="216"/>
    </location>
</feature>
<dbReference type="GO" id="GO:0006289">
    <property type="term" value="P:nucleotide-excision repair"/>
    <property type="evidence" value="ECO:0007669"/>
    <property type="project" value="TreeGrafter"/>
</dbReference>
<dbReference type="InterPro" id="IPR027417">
    <property type="entry name" value="P-loop_NTPase"/>
</dbReference>
<reference evidence="2 3" key="1">
    <citation type="journal article" date="2013" name="Genome Biol.">
        <title>Genome of Acanthamoeba castellanii highlights extensive lateral gene transfer and early evolution of tyrosine kinase signaling.</title>
        <authorList>
            <person name="Clarke M."/>
            <person name="Lohan A.J."/>
            <person name="Liu B."/>
            <person name="Lagkouvardos I."/>
            <person name="Roy S."/>
            <person name="Zafar N."/>
            <person name="Bertelli C."/>
            <person name="Schilde C."/>
            <person name="Kianianmomeni A."/>
            <person name="Burglin T.R."/>
            <person name="Frech C."/>
            <person name="Turcotte B."/>
            <person name="Kopec K.O."/>
            <person name="Synnott J.M."/>
            <person name="Choo C."/>
            <person name="Paponov I."/>
            <person name="Finkler A."/>
            <person name="Soon Heng Tan C."/>
            <person name="Hutchins A.P."/>
            <person name="Weinmeier T."/>
            <person name="Rattei T."/>
            <person name="Chu J.S."/>
            <person name="Gimenez G."/>
            <person name="Irimia M."/>
            <person name="Rigden D.J."/>
            <person name="Fitzpatrick D.A."/>
            <person name="Lorenzo-Morales J."/>
            <person name="Bateman A."/>
            <person name="Chiu C.H."/>
            <person name="Tang P."/>
            <person name="Hegemann P."/>
            <person name="Fromm H."/>
            <person name="Raoult D."/>
            <person name="Greub G."/>
            <person name="Miranda-Saavedra D."/>
            <person name="Chen N."/>
            <person name="Nash P."/>
            <person name="Ginger M.L."/>
            <person name="Horn M."/>
            <person name="Schaap P."/>
            <person name="Caler L."/>
            <person name="Loftus B."/>
        </authorList>
    </citation>
    <scope>NUCLEOTIDE SEQUENCE [LARGE SCALE GENOMIC DNA]</scope>
    <source>
        <strain evidence="2 3">Neff</strain>
    </source>
</reference>
<keyword evidence="3" id="KW-1185">Reference proteome</keyword>
<dbReference type="Gene3D" id="3.40.50.300">
    <property type="entry name" value="P-loop containing nucleotide triphosphate hydrolases"/>
    <property type="match status" value="1"/>
</dbReference>
<dbReference type="VEuPathDB" id="AmoebaDB:ACA1_282170"/>
<dbReference type="GO" id="GO:0003676">
    <property type="term" value="F:nucleic acid binding"/>
    <property type="evidence" value="ECO:0007669"/>
    <property type="project" value="InterPro"/>
</dbReference>